<dbReference type="PROSITE" id="PS00041">
    <property type="entry name" value="HTH_ARAC_FAMILY_1"/>
    <property type="match status" value="1"/>
</dbReference>
<dbReference type="Proteomes" id="UP000282106">
    <property type="component" value="Unassembled WGS sequence"/>
</dbReference>
<name>A0A3N0V876_9GAMM</name>
<dbReference type="PANTHER" id="PTHR47894">
    <property type="entry name" value="HTH-TYPE TRANSCRIPTIONAL REGULATOR GADX"/>
    <property type="match status" value="1"/>
</dbReference>
<proteinExistence type="predicted"/>
<dbReference type="InterPro" id="IPR032687">
    <property type="entry name" value="AraC-type_N"/>
</dbReference>
<feature type="domain" description="HTH araC/xylS-type" evidence="4">
    <location>
        <begin position="242"/>
        <end position="340"/>
    </location>
</feature>
<dbReference type="AlphaFoldDB" id="A0A3N0V876"/>
<keyword evidence="2" id="KW-0238">DNA-binding</keyword>
<dbReference type="InterPro" id="IPR009057">
    <property type="entry name" value="Homeodomain-like_sf"/>
</dbReference>
<dbReference type="PANTHER" id="PTHR47894:SF1">
    <property type="entry name" value="HTH-TYPE TRANSCRIPTIONAL REGULATOR VQSM"/>
    <property type="match status" value="1"/>
</dbReference>
<dbReference type="EMBL" id="RJVO01000006">
    <property type="protein sequence ID" value="ROH88831.1"/>
    <property type="molecule type" value="Genomic_DNA"/>
</dbReference>
<evidence type="ECO:0000259" key="4">
    <source>
        <dbReference type="PROSITE" id="PS01124"/>
    </source>
</evidence>
<evidence type="ECO:0000313" key="6">
    <source>
        <dbReference type="Proteomes" id="UP000282106"/>
    </source>
</evidence>
<comment type="caution">
    <text evidence="5">The sequence shown here is derived from an EMBL/GenBank/DDBJ whole genome shotgun (WGS) entry which is preliminary data.</text>
</comment>
<evidence type="ECO:0000256" key="3">
    <source>
        <dbReference type="ARBA" id="ARBA00023163"/>
    </source>
</evidence>
<dbReference type="SMART" id="SM00342">
    <property type="entry name" value="HTH_ARAC"/>
    <property type="match status" value="1"/>
</dbReference>
<dbReference type="Gene3D" id="1.10.10.60">
    <property type="entry name" value="Homeodomain-like"/>
    <property type="match status" value="1"/>
</dbReference>
<protein>
    <submittedName>
        <fullName evidence="5">AraC family transcriptional regulator</fullName>
    </submittedName>
</protein>
<dbReference type="PROSITE" id="PS01124">
    <property type="entry name" value="HTH_ARAC_FAMILY_2"/>
    <property type="match status" value="1"/>
</dbReference>
<reference evidence="5 6" key="1">
    <citation type="submission" date="2018-10" db="EMBL/GenBank/DDBJ databases">
        <authorList>
            <person name="Chen W.-M."/>
        </authorList>
    </citation>
    <scope>NUCLEOTIDE SEQUENCE [LARGE SCALE GENOMIC DNA]</scope>
    <source>
        <strain evidence="5 6">THS-13</strain>
    </source>
</reference>
<dbReference type="GO" id="GO:0003700">
    <property type="term" value="F:DNA-binding transcription factor activity"/>
    <property type="evidence" value="ECO:0007669"/>
    <property type="project" value="InterPro"/>
</dbReference>
<gene>
    <name evidence="5" type="ORF">ED208_13560</name>
</gene>
<keyword evidence="3" id="KW-0804">Transcription</keyword>
<evidence type="ECO:0000256" key="2">
    <source>
        <dbReference type="ARBA" id="ARBA00023125"/>
    </source>
</evidence>
<keyword evidence="6" id="KW-1185">Reference proteome</keyword>
<dbReference type="PRINTS" id="PR00032">
    <property type="entry name" value="HTHARAC"/>
</dbReference>
<dbReference type="GO" id="GO:0005829">
    <property type="term" value="C:cytosol"/>
    <property type="evidence" value="ECO:0007669"/>
    <property type="project" value="TreeGrafter"/>
</dbReference>
<dbReference type="Pfam" id="PF12833">
    <property type="entry name" value="HTH_18"/>
    <property type="match status" value="1"/>
</dbReference>
<keyword evidence="1" id="KW-0805">Transcription regulation</keyword>
<dbReference type="InterPro" id="IPR018060">
    <property type="entry name" value="HTH_AraC"/>
</dbReference>
<dbReference type="InterPro" id="IPR018062">
    <property type="entry name" value="HTH_AraC-typ_CS"/>
</dbReference>
<sequence>MTTRTGGSFQSAVVSAAYASALLDYLRLQGLEPDSLYAPHPLPSLDELTARGQLSLGEWMRMFEIAAEALDDPDLALKAGAQINIRHMGVLGQVLMNCSHVADAAAQLSRYIRLLGEFGQPQVEIHGDQAHLIWTWPYDCTPPMALVQFMQAARATLTRWLTSRPDIQGDAHFFFPAPADTRVYEKLFGGALHFNAPVNKIVVAARYLQAPIVLADESWRRRAEREARVVLQRLEGETELPQQLRKLLMAQLELGRASLDEAARELGLHPRALQRRLDAEGTNFRSLLDEVRLIRARQYLQDPRLRLAEVAFLLGYSEQSAFQYAFKQWTGKTPGEYRSSLLS</sequence>
<dbReference type="RefSeq" id="WP_123212453.1">
    <property type="nucleotide sequence ID" value="NZ_RJVO01000006.1"/>
</dbReference>
<accession>A0A3N0V876</accession>
<dbReference type="Pfam" id="PF12625">
    <property type="entry name" value="Arabinose_bd"/>
    <property type="match status" value="1"/>
</dbReference>
<dbReference type="SUPFAM" id="SSF46689">
    <property type="entry name" value="Homeodomain-like"/>
    <property type="match status" value="1"/>
</dbReference>
<dbReference type="InterPro" id="IPR020449">
    <property type="entry name" value="Tscrpt_reg_AraC-type_HTH"/>
</dbReference>
<dbReference type="InParanoid" id="A0A3N0V876"/>
<evidence type="ECO:0000313" key="5">
    <source>
        <dbReference type="EMBL" id="ROH88831.1"/>
    </source>
</evidence>
<dbReference type="GO" id="GO:0000976">
    <property type="term" value="F:transcription cis-regulatory region binding"/>
    <property type="evidence" value="ECO:0007669"/>
    <property type="project" value="TreeGrafter"/>
</dbReference>
<organism evidence="5 6">
    <name type="scientific">Stagnimonas aquatica</name>
    <dbReference type="NCBI Taxonomy" id="2689987"/>
    <lineage>
        <taxon>Bacteria</taxon>
        <taxon>Pseudomonadati</taxon>
        <taxon>Pseudomonadota</taxon>
        <taxon>Gammaproteobacteria</taxon>
        <taxon>Nevskiales</taxon>
        <taxon>Nevskiaceae</taxon>
        <taxon>Stagnimonas</taxon>
    </lineage>
</organism>
<evidence type="ECO:0000256" key="1">
    <source>
        <dbReference type="ARBA" id="ARBA00023015"/>
    </source>
</evidence>